<dbReference type="EMBL" id="JAYWIO010000001">
    <property type="protein sequence ID" value="KAK7289308.1"/>
    <property type="molecule type" value="Genomic_DNA"/>
</dbReference>
<organism evidence="2 3">
    <name type="scientific">Crotalaria pallida</name>
    <name type="common">Smooth rattlebox</name>
    <name type="synonym">Crotalaria striata</name>
    <dbReference type="NCBI Taxonomy" id="3830"/>
    <lineage>
        <taxon>Eukaryota</taxon>
        <taxon>Viridiplantae</taxon>
        <taxon>Streptophyta</taxon>
        <taxon>Embryophyta</taxon>
        <taxon>Tracheophyta</taxon>
        <taxon>Spermatophyta</taxon>
        <taxon>Magnoliopsida</taxon>
        <taxon>eudicotyledons</taxon>
        <taxon>Gunneridae</taxon>
        <taxon>Pentapetalae</taxon>
        <taxon>rosids</taxon>
        <taxon>fabids</taxon>
        <taxon>Fabales</taxon>
        <taxon>Fabaceae</taxon>
        <taxon>Papilionoideae</taxon>
        <taxon>50 kb inversion clade</taxon>
        <taxon>genistoids sensu lato</taxon>
        <taxon>core genistoids</taxon>
        <taxon>Crotalarieae</taxon>
        <taxon>Crotalaria</taxon>
    </lineage>
</organism>
<dbReference type="Proteomes" id="UP001372338">
    <property type="component" value="Unassembled WGS sequence"/>
</dbReference>
<dbReference type="PANTHER" id="PTHR35846:SF3">
    <property type="entry name" value="RGS DOMAIN-CONTAINING PROTEIN"/>
    <property type="match status" value="1"/>
</dbReference>
<evidence type="ECO:0000313" key="3">
    <source>
        <dbReference type="Proteomes" id="UP001372338"/>
    </source>
</evidence>
<accession>A0AAN9P8C6</accession>
<gene>
    <name evidence="2" type="ORF">RIF29_02936</name>
</gene>
<proteinExistence type="predicted"/>
<dbReference type="AlphaFoldDB" id="A0AAN9P8C6"/>
<comment type="caution">
    <text evidence="2">The sequence shown here is derived from an EMBL/GenBank/DDBJ whole genome shotgun (WGS) entry which is preliminary data.</text>
</comment>
<keyword evidence="1" id="KW-0732">Signal</keyword>
<dbReference type="PANTHER" id="PTHR35846">
    <property type="entry name" value="PROTEIN CBG05131"/>
    <property type="match status" value="1"/>
</dbReference>
<reference evidence="2 3" key="1">
    <citation type="submission" date="2024-01" db="EMBL/GenBank/DDBJ databases">
        <title>The genomes of 5 underutilized Papilionoideae crops provide insights into root nodulation and disease resistanc.</title>
        <authorList>
            <person name="Yuan L."/>
        </authorList>
    </citation>
    <scope>NUCLEOTIDE SEQUENCE [LARGE SCALE GENOMIC DNA]</scope>
    <source>
        <strain evidence="2">ZHUSHIDOU_FW_LH</strain>
        <tissue evidence="2">Leaf</tissue>
    </source>
</reference>
<feature type="signal peptide" evidence="1">
    <location>
        <begin position="1"/>
        <end position="24"/>
    </location>
</feature>
<sequence length="569" mass="62372">MPPGASMVHCVWFIFLGARCMVPGARYVVPGARCLIPWAWYMVPCPWCAITGAWFGARSVVAGAWCVIPAGAWIPVPGDRSLLLVPWGLLHRALSLVRGSWCMVWCEIHGTWCLVHGAWCMVPCPWCEIRGTRCMDPGAWSGARSVVPGAWCVVPGAWIQVPGAWCVIPGAWILVHGLVRDPWYLVPGAWCMVPCPWCEIRGTRCMDPGAWSGARSVVPGAWCVVPGAWRLVPGAWIQVHGLVRDPWYPVHGAWCMVRDPWCMVPDPWCMDPGAWSGARSMVPGAWCMVHGALSLVRDPWYAVHGSWCMVWYEIRGTRCMVRDPWCLDPGAWSGARSGVVGALCLVPGGLAGCLPLHHGGSGWCAMGASPNAFSSHPMDVWSVFPWHGGDSSESSVEPNPGRTWPGACWSLGKIRAPRCDMVWHVGCKAEASRERSLVPIGNLGASHDAIISRHERTRVRSSPSAIGAGWHGFFRGGILGDACTRHRCVSRFGTLAKCIKGYHSLRIVPFGNKTWTLRCNPWGVHRETKRDVVALSLGSTCSSWKDAVLGDALTSNRLSRRFTKGRKPR</sequence>
<name>A0AAN9P8C6_CROPI</name>
<protein>
    <submittedName>
        <fullName evidence="2">Uncharacterized protein</fullName>
    </submittedName>
</protein>
<keyword evidence="3" id="KW-1185">Reference proteome</keyword>
<feature type="chain" id="PRO_5042956490" evidence="1">
    <location>
        <begin position="25"/>
        <end position="569"/>
    </location>
</feature>
<dbReference type="SUPFAM" id="SSF69360">
    <property type="entry name" value="Cell wall binding repeat"/>
    <property type="match status" value="1"/>
</dbReference>
<evidence type="ECO:0000313" key="2">
    <source>
        <dbReference type="EMBL" id="KAK7289308.1"/>
    </source>
</evidence>
<evidence type="ECO:0000256" key="1">
    <source>
        <dbReference type="SAM" id="SignalP"/>
    </source>
</evidence>